<protein>
    <submittedName>
        <fullName evidence="2">Uncharacterized protein</fullName>
    </submittedName>
</protein>
<accession>A0A0G0LVX4</accession>
<comment type="caution">
    <text evidence="2">The sequence shown here is derived from an EMBL/GenBank/DDBJ whole genome shotgun (WGS) entry which is preliminary data.</text>
</comment>
<keyword evidence="1" id="KW-0812">Transmembrane</keyword>
<proteinExistence type="predicted"/>
<dbReference type="Proteomes" id="UP000034774">
    <property type="component" value="Unassembled WGS sequence"/>
</dbReference>
<name>A0A0G0LVX4_9BACT</name>
<evidence type="ECO:0000256" key="1">
    <source>
        <dbReference type="SAM" id="Phobius"/>
    </source>
</evidence>
<evidence type="ECO:0000313" key="3">
    <source>
        <dbReference type="Proteomes" id="UP000034774"/>
    </source>
</evidence>
<gene>
    <name evidence="2" type="ORF">UT17_C0003G0173</name>
</gene>
<dbReference type="AlphaFoldDB" id="A0A0G0LVX4"/>
<feature type="transmembrane region" description="Helical" evidence="1">
    <location>
        <begin position="54"/>
        <end position="75"/>
    </location>
</feature>
<keyword evidence="1" id="KW-1133">Transmembrane helix</keyword>
<reference evidence="2 3" key="1">
    <citation type="journal article" date="2015" name="Nature">
        <title>rRNA introns, odd ribosomes, and small enigmatic genomes across a large radiation of phyla.</title>
        <authorList>
            <person name="Brown C.T."/>
            <person name="Hug L.A."/>
            <person name="Thomas B.C."/>
            <person name="Sharon I."/>
            <person name="Castelle C.J."/>
            <person name="Singh A."/>
            <person name="Wilkins M.J."/>
            <person name="Williams K.H."/>
            <person name="Banfield J.F."/>
        </authorList>
    </citation>
    <scope>NUCLEOTIDE SEQUENCE [LARGE SCALE GENOMIC DNA]</scope>
</reference>
<dbReference type="STRING" id="1618572.UT17_C0003G0173"/>
<evidence type="ECO:0000313" key="2">
    <source>
        <dbReference type="EMBL" id="KKQ92150.1"/>
    </source>
</evidence>
<organism evidence="2 3">
    <name type="scientific">Candidatus Woesebacteria bacterium GW2011_GWB1_39_10</name>
    <dbReference type="NCBI Taxonomy" id="1618572"/>
    <lineage>
        <taxon>Bacteria</taxon>
        <taxon>Candidatus Woeseibacteriota</taxon>
    </lineage>
</organism>
<dbReference type="EMBL" id="LBVU01000003">
    <property type="protein sequence ID" value="KKQ92150.1"/>
    <property type="molecule type" value="Genomic_DNA"/>
</dbReference>
<keyword evidence="1" id="KW-0472">Membrane</keyword>
<sequence length="142" mass="15564">MNIENPSQDITQNQPKSGMAGVIEKIKPTLNKIWERVPVPIKSLLVRFYSNKKIFIPVAVASGLMFLIIILGLLFGSKSTPIIIPSKKTPAPFIVTTPEASPGGDILTVIGNKLKDLNNQINALDINQNKLKPPTIDYNVSF</sequence>